<proteinExistence type="predicted"/>
<dbReference type="Gene3D" id="3.40.1360.10">
    <property type="match status" value="1"/>
</dbReference>
<dbReference type="OrthoDB" id="784829at2"/>
<sequence length="689" mass="77783">MNFLPEELQNSVSKLTQKIINEGFQQEALHEYKDFKGIPIYWRIRLKNHATGEKWIRPMRWIEGKGFSLGEPKFLNKKPLYNLHNLAEQSEALVWIVEGEWCADALSHLGVLSLTSGSADSVITTDWQPLSGREVIIWPDNDNAGERFAKAVISELRLLGCKLWQVNVDALNLPPKGDAVDWLRMNPQATDKEIAYLPLIDLSASEAETHELDTITAEKSHRENQASTIVNFVIEHMELFHDKNSDVYAQDLLTRETRRLDSRVFKDWLVSNYYEKTGKSPRDQSVREALSTLGGIARFKGECREVHIRVAKYENAYYLDLGGCGQSLAIQIIPGEWKLINNPPVRFLRPETMRQLPIPIGGYDLSSLWQMVNIPENDRLLVITWLIESLRPDTPFPVLELIGEQGSAKSTTQMVLRRLIDPNACDLRAAPKTTEDIFVSAGVNWVVSYENISHLSAPMQDTLCVLATGGGFAKRKLYSDADESVINAKRPVILNGISAAITAQDLIDRAISIETPVITKRTEINEILSTYEKKHPILLGALLDIFVQSLTRLPMIQLISKNCPRLIEFTRLGMAIAEVMGQTSEEFFEAFNACRHESIVRTIDASPAASALIEWFDKRNRQKTDLPLKVLFAQVEMFKPNGSDSWPRSPKGFGDALRRAAPALRQMGIECRSLGKVGSYISWEIRQCN</sequence>
<dbReference type="AlphaFoldDB" id="A0A378LWI6"/>
<accession>A0A378LWI6</accession>
<dbReference type="Proteomes" id="UP000255297">
    <property type="component" value="Unassembled WGS sequence"/>
</dbReference>
<evidence type="ECO:0000313" key="1">
    <source>
        <dbReference type="EMBL" id="STY31506.1"/>
    </source>
</evidence>
<gene>
    <name evidence="1" type="ORF">NCTC11532_02930</name>
</gene>
<reference evidence="1 2" key="1">
    <citation type="submission" date="2018-06" db="EMBL/GenBank/DDBJ databases">
        <authorList>
            <consortium name="Pathogen Informatics"/>
            <person name="Doyle S."/>
        </authorList>
    </citation>
    <scope>NUCLEOTIDE SEQUENCE [LARGE SCALE GENOMIC DNA]</scope>
    <source>
        <strain evidence="1 2">NCTC11532</strain>
    </source>
</reference>
<dbReference type="InterPro" id="IPR034154">
    <property type="entry name" value="TOPRIM_DnaG/twinkle"/>
</dbReference>
<dbReference type="RefSeq" id="WP_051635576.1">
    <property type="nucleotide sequence ID" value="NZ_CAAAIS010000006.1"/>
</dbReference>
<dbReference type="STRING" id="1122170.GCA_000701265_01394"/>
<dbReference type="CDD" id="cd01029">
    <property type="entry name" value="TOPRIM_primases"/>
    <property type="match status" value="1"/>
</dbReference>
<evidence type="ECO:0000313" key="2">
    <source>
        <dbReference type="Proteomes" id="UP000255297"/>
    </source>
</evidence>
<protein>
    <submittedName>
        <fullName evidence="1">DNA primase (Bacterial type)</fullName>
    </submittedName>
</protein>
<organism evidence="1 2">
    <name type="scientific">Legionella wadsworthii</name>
    <dbReference type="NCBI Taxonomy" id="28088"/>
    <lineage>
        <taxon>Bacteria</taxon>
        <taxon>Pseudomonadati</taxon>
        <taxon>Pseudomonadota</taxon>
        <taxon>Gammaproteobacteria</taxon>
        <taxon>Legionellales</taxon>
        <taxon>Legionellaceae</taxon>
        <taxon>Legionella</taxon>
    </lineage>
</organism>
<name>A0A378LWI6_9GAMM</name>
<dbReference type="EMBL" id="UGPB01000001">
    <property type="protein sequence ID" value="STY31506.1"/>
    <property type="molecule type" value="Genomic_DNA"/>
</dbReference>
<keyword evidence="2" id="KW-1185">Reference proteome</keyword>